<gene>
    <name evidence="1" type="ORF">Plil01_001157500</name>
</gene>
<protein>
    <submittedName>
        <fullName evidence="1">Unnamed protein product</fullName>
    </submittedName>
</protein>
<dbReference type="AlphaFoldDB" id="A0A9W6X219"/>
<dbReference type="GO" id="GO:0003676">
    <property type="term" value="F:nucleic acid binding"/>
    <property type="evidence" value="ECO:0007669"/>
    <property type="project" value="InterPro"/>
</dbReference>
<organism evidence="1 2">
    <name type="scientific">Phytophthora lilii</name>
    <dbReference type="NCBI Taxonomy" id="2077276"/>
    <lineage>
        <taxon>Eukaryota</taxon>
        <taxon>Sar</taxon>
        <taxon>Stramenopiles</taxon>
        <taxon>Oomycota</taxon>
        <taxon>Peronosporomycetes</taxon>
        <taxon>Peronosporales</taxon>
        <taxon>Peronosporaceae</taxon>
        <taxon>Phytophthora</taxon>
    </lineage>
</organism>
<dbReference type="Proteomes" id="UP001165083">
    <property type="component" value="Unassembled WGS sequence"/>
</dbReference>
<accession>A0A9W6X219</accession>
<dbReference type="InterPro" id="IPR036397">
    <property type="entry name" value="RNaseH_sf"/>
</dbReference>
<dbReference type="PANTHER" id="PTHR23022:SF129">
    <property type="entry name" value="TRANSPOSABLE ELEMENT TC3 TRANSPOSASE"/>
    <property type="match status" value="1"/>
</dbReference>
<dbReference type="OrthoDB" id="114024at2759"/>
<evidence type="ECO:0000313" key="1">
    <source>
        <dbReference type="EMBL" id="GMF27635.1"/>
    </source>
</evidence>
<name>A0A9W6X219_9STRA</name>
<dbReference type="PANTHER" id="PTHR23022">
    <property type="entry name" value="TRANSPOSABLE ELEMENT-RELATED"/>
    <property type="match status" value="1"/>
</dbReference>
<reference evidence="1" key="1">
    <citation type="submission" date="2023-04" db="EMBL/GenBank/DDBJ databases">
        <title>Phytophthora lilii NBRC 32176.</title>
        <authorList>
            <person name="Ichikawa N."/>
            <person name="Sato H."/>
            <person name="Tonouchi N."/>
        </authorList>
    </citation>
    <scope>NUCLEOTIDE SEQUENCE</scope>
    <source>
        <strain evidence="1">NBRC 32176</strain>
    </source>
</reference>
<evidence type="ECO:0000313" key="2">
    <source>
        <dbReference type="Proteomes" id="UP001165083"/>
    </source>
</evidence>
<comment type="caution">
    <text evidence="1">The sequence shown here is derived from an EMBL/GenBank/DDBJ whole genome shotgun (WGS) entry which is preliminary data.</text>
</comment>
<dbReference type="Gene3D" id="3.30.420.10">
    <property type="entry name" value="Ribonuclease H-like superfamily/Ribonuclease H"/>
    <property type="match status" value="1"/>
</dbReference>
<dbReference type="EMBL" id="BSXW01000669">
    <property type="protein sequence ID" value="GMF27635.1"/>
    <property type="molecule type" value="Genomic_DNA"/>
</dbReference>
<sequence length="284" mass="31837">MRRGLPLTDIERGRIQGLHEAGYSQRQVSQEAWTSHLAVGPRATAACPYSGQGAAVCQATSAGAEAVDIGSHYSTCSCRVDWLVYSTMDNTLPLSTEDKRARDVWAWDMVLNKDPVRSWETIVFSDEKKWNLDGPDGFQNYWRDIRRPPRQTKRRQAGGGSVTVSAGFSAAGKTKLAVLQGKQNSDYYVHTVSEFLLPFAHLHYGTDFTFQQDGASIHRSKVSMEFLRDRRVYANGRQFASVSELTTALYEAWGAIESSTLNALIDSMPRRCQKCKKHGNRIDY</sequence>
<dbReference type="InterPro" id="IPR052338">
    <property type="entry name" value="Transposase_5"/>
</dbReference>
<keyword evidence="2" id="KW-1185">Reference proteome</keyword>
<proteinExistence type="predicted"/>